<evidence type="ECO:0000256" key="1">
    <source>
        <dbReference type="SAM" id="Phobius"/>
    </source>
</evidence>
<dbReference type="RefSeq" id="WP_200115104.1">
    <property type="nucleotide sequence ID" value="NZ_JAEHOH010000010.1"/>
</dbReference>
<dbReference type="InterPro" id="IPR042150">
    <property type="entry name" value="MmRce1-like"/>
</dbReference>
<sequence>MLARHPLTAFFVLAYLGSWVTWSPWWLSRSGLGLLPFELPFAAVAGINQLGLFAGPFAAALVMTGLTEGREGVRRFWRRIVQWRAHPGWYALALICIPFAAGIGYLVVPGVDGAFGGADASVLGLLAGTYLVYLLGGPFQEEPGWRGFALPRLQHRLHPMAAALVLGVLHCGWHAPLFLTDEWDTARQDAGQYLAYLLLIVSMSVVMSWLANGSRGSTLLAILGHNGINWALFGAETVTGAEAASTWPAAAGVAGLAIVAVVATRGRLGHRASPPAS</sequence>
<keyword evidence="3" id="KW-0645">Protease</keyword>
<keyword evidence="1" id="KW-1133">Transmembrane helix</keyword>
<evidence type="ECO:0000313" key="4">
    <source>
        <dbReference type="Proteomes" id="UP000608530"/>
    </source>
</evidence>
<dbReference type="PANTHER" id="PTHR35797">
    <property type="entry name" value="PROTEASE-RELATED"/>
    <property type="match status" value="1"/>
</dbReference>
<accession>A0A934UTZ6</accession>
<feature type="transmembrane region" description="Helical" evidence="1">
    <location>
        <begin position="191"/>
        <end position="211"/>
    </location>
</feature>
<feature type="domain" description="CAAX prenyl protease 2/Lysostaphin resistance protein A-like" evidence="2">
    <location>
        <begin position="128"/>
        <end position="230"/>
    </location>
</feature>
<dbReference type="GO" id="GO:0004175">
    <property type="term" value="F:endopeptidase activity"/>
    <property type="evidence" value="ECO:0007669"/>
    <property type="project" value="UniProtKB-ARBA"/>
</dbReference>
<name>A0A934UTZ6_9MICO</name>
<evidence type="ECO:0000313" key="3">
    <source>
        <dbReference type="EMBL" id="MBK0418954.1"/>
    </source>
</evidence>
<feature type="transmembrane region" description="Helical" evidence="1">
    <location>
        <begin position="247"/>
        <end position="264"/>
    </location>
</feature>
<gene>
    <name evidence="3" type="ORF">JD276_07890</name>
</gene>
<keyword evidence="1" id="KW-0472">Membrane</keyword>
<keyword evidence="3" id="KW-0482">Metalloprotease</keyword>
<keyword evidence="4" id="KW-1185">Reference proteome</keyword>
<feature type="transmembrane region" description="Helical" evidence="1">
    <location>
        <begin position="218"/>
        <end position="235"/>
    </location>
</feature>
<feature type="transmembrane region" description="Helical" evidence="1">
    <location>
        <begin position="88"/>
        <end position="108"/>
    </location>
</feature>
<dbReference type="GO" id="GO:0080120">
    <property type="term" value="P:CAAX-box protein maturation"/>
    <property type="evidence" value="ECO:0007669"/>
    <property type="project" value="UniProtKB-ARBA"/>
</dbReference>
<evidence type="ECO:0000259" key="2">
    <source>
        <dbReference type="Pfam" id="PF02517"/>
    </source>
</evidence>
<reference evidence="3" key="1">
    <citation type="submission" date="2020-12" db="EMBL/GenBank/DDBJ databases">
        <title>Leucobacter sp. CAS1, isolated from Chromium sludge.</title>
        <authorList>
            <person name="Xu Z."/>
        </authorList>
    </citation>
    <scope>NUCLEOTIDE SEQUENCE</scope>
    <source>
        <strain evidence="3">CSA1</strain>
    </source>
</reference>
<keyword evidence="3" id="KW-0378">Hydrolase</keyword>
<feature type="transmembrane region" description="Helical" evidence="1">
    <location>
        <begin position="157"/>
        <end position="179"/>
    </location>
</feature>
<dbReference type="InterPro" id="IPR003675">
    <property type="entry name" value="Rce1/LyrA-like_dom"/>
</dbReference>
<dbReference type="Proteomes" id="UP000608530">
    <property type="component" value="Unassembled WGS sequence"/>
</dbReference>
<comment type="caution">
    <text evidence="3">The sequence shown here is derived from an EMBL/GenBank/DDBJ whole genome shotgun (WGS) entry which is preliminary data.</text>
</comment>
<dbReference type="EMBL" id="JAEHOH010000010">
    <property type="protein sequence ID" value="MBK0418954.1"/>
    <property type="molecule type" value="Genomic_DNA"/>
</dbReference>
<protein>
    <submittedName>
        <fullName evidence="3">CPBP family intramembrane metalloprotease</fullName>
    </submittedName>
</protein>
<feature type="transmembrane region" description="Helical" evidence="1">
    <location>
        <begin position="7"/>
        <end position="27"/>
    </location>
</feature>
<keyword evidence="1" id="KW-0812">Transmembrane</keyword>
<dbReference type="PANTHER" id="PTHR35797:SF1">
    <property type="entry name" value="PROTEASE"/>
    <property type="match status" value="1"/>
</dbReference>
<dbReference type="GO" id="GO:0008237">
    <property type="term" value="F:metallopeptidase activity"/>
    <property type="evidence" value="ECO:0007669"/>
    <property type="project" value="UniProtKB-KW"/>
</dbReference>
<feature type="transmembrane region" description="Helical" evidence="1">
    <location>
        <begin position="114"/>
        <end position="136"/>
    </location>
</feature>
<dbReference type="Pfam" id="PF02517">
    <property type="entry name" value="Rce1-like"/>
    <property type="match status" value="1"/>
</dbReference>
<proteinExistence type="predicted"/>
<organism evidence="3 4">
    <name type="scientific">Leucobacter chromiisoli</name>
    <dbReference type="NCBI Taxonomy" id="2796471"/>
    <lineage>
        <taxon>Bacteria</taxon>
        <taxon>Bacillati</taxon>
        <taxon>Actinomycetota</taxon>
        <taxon>Actinomycetes</taxon>
        <taxon>Micrococcales</taxon>
        <taxon>Microbacteriaceae</taxon>
        <taxon>Leucobacter</taxon>
    </lineage>
</organism>
<dbReference type="AlphaFoldDB" id="A0A934UTZ6"/>
<feature type="transmembrane region" description="Helical" evidence="1">
    <location>
        <begin position="47"/>
        <end position="67"/>
    </location>
</feature>